<dbReference type="Proteomes" id="UP001221411">
    <property type="component" value="Unassembled WGS sequence"/>
</dbReference>
<feature type="transmembrane region" description="Helical" evidence="8">
    <location>
        <begin position="262"/>
        <end position="285"/>
    </location>
</feature>
<keyword evidence="2" id="KW-0328">Glycosyltransferase</keyword>
<dbReference type="EMBL" id="JAQNDO010000001">
    <property type="protein sequence ID" value="MDC0741011.1"/>
    <property type="molecule type" value="Genomic_DNA"/>
</dbReference>
<dbReference type="SUPFAM" id="SSF53448">
    <property type="entry name" value="Nucleotide-diphospho-sugar transferases"/>
    <property type="match status" value="1"/>
</dbReference>
<keyword evidence="11" id="KW-1185">Reference proteome</keyword>
<evidence type="ECO:0000256" key="3">
    <source>
        <dbReference type="ARBA" id="ARBA00022679"/>
    </source>
</evidence>
<keyword evidence="4 8" id="KW-0812">Transmembrane</keyword>
<dbReference type="InterPro" id="IPR029044">
    <property type="entry name" value="Nucleotide-diphossugar_trans"/>
</dbReference>
<keyword evidence="5" id="KW-0448">Lipopolysaccharide biosynthesis</keyword>
<proteinExistence type="predicted"/>
<evidence type="ECO:0000256" key="8">
    <source>
        <dbReference type="SAM" id="Phobius"/>
    </source>
</evidence>
<protein>
    <submittedName>
        <fullName evidence="10">Glycosyltransferase family 2 protein</fullName>
    </submittedName>
</protein>
<dbReference type="PANTHER" id="PTHR48090">
    <property type="entry name" value="UNDECAPRENYL-PHOSPHATE 4-DEOXY-4-FORMAMIDO-L-ARABINOSE TRANSFERASE-RELATED"/>
    <property type="match status" value="1"/>
</dbReference>
<evidence type="ECO:0000313" key="11">
    <source>
        <dbReference type="Proteomes" id="UP001221411"/>
    </source>
</evidence>
<dbReference type="CDD" id="cd04187">
    <property type="entry name" value="DPM1_like_bac"/>
    <property type="match status" value="1"/>
</dbReference>
<organism evidence="10 11">
    <name type="scientific">Polyangium mundeleinium</name>
    <dbReference type="NCBI Taxonomy" id="2995306"/>
    <lineage>
        <taxon>Bacteria</taxon>
        <taxon>Pseudomonadati</taxon>
        <taxon>Myxococcota</taxon>
        <taxon>Polyangia</taxon>
        <taxon>Polyangiales</taxon>
        <taxon>Polyangiaceae</taxon>
        <taxon>Polyangium</taxon>
    </lineage>
</organism>
<sequence length="340" mass="37979">MTAVDITQPSPGEPPAIALTRKVAESPVVILPRVSLVVPGLNEAKSLPELARRIDQALSGKEAYELIFVDDGSTDDSWAVIKRLASENPNVRGVRLRKNFGKAQALTAGFRRARGTIFVTMDADLQDDPADLPNFFTKLEEGHDVVVGWKVQRLDPTNRLFLSRIFNGTVGFMTGVKLHDMNCGFKAYRSEVIRAIPIYGDLFRFIPALAASQGFSVTEIPIKHHARKYGSSRYGLERILRGSFDLMSVIFLTRYQKRPMHLFGFAGLTLAGIGMLIELYLTVLWCFGHKIGDRPLLLLGVLMIVTGIQLFSMGFIGEFLTYQSQTRHLEDEPPIREEIL</sequence>
<dbReference type="InterPro" id="IPR050256">
    <property type="entry name" value="Glycosyltransferase_2"/>
</dbReference>
<evidence type="ECO:0000256" key="4">
    <source>
        <dbReference type="ARBA" id="ARBA00022692"/>
    </source>
</evidence>
<evidence type="ECO:0000256" key="7">
    <source>
        <dbReference type="ARBA" id="ARBA00023136"/>
    </source>
</evidence>
<evidence type="ECO:0000256" key="5">
    <source>
        <dbReference type="ARBA" id="ARBA00022985"/>
    </source>
</evidence>
<feature type="domain" description="Glycosyltransferase 2-like" evidence="9">
    <location>
        <begin position="35"/>
        <end position="194"/>
    </location>
</feature>
<gene>
    <name evidence="10" type="ORF">POL67_06610</name>
</gene>
<keyword evidence="7 8" id="KW-0472">Membrane</keyword>
<comment type="caution">
    <text evidence="10">The sequence shown here is derived from an EMBL/GenBank/DDBJ whole genome shotgun (WGS) entry which is preliminary data.</text>
</comment>
<evidence type="ECO:0000259" key="9">
    <source>
        <dbReference type="Pfam" id="PF00535"/>
    </source>
</evidence>
<reference evidence="10 11" key="1">
    <citation type="submission" date="2022-11" db="EMBL/GenBank/DDBJ databases">
        <title>Minimal conservation of predation-associated metabolite biosynthetic gene clusters underscores biosynthetic potential of Myxococcota including descriptions for ten novel species: Archangium lansinium sp. nov., Myxococcus landrumus sp. nov., Nannocystis bai.</title>
        <authorList>
            <person name="Ahearne A."/>
            <person name="Stevens C."/>
            <person name="Dowd S."/>
        </authorList>
    </citation>
    <scope>NUCLEOTIDE SEQUENCE [LARGE SCALE GENOMIC DNA]</scope>
    <source>
        <strain evidence="10 11">RJM3</strain>
    </source>
</reference>
<keyword evidence="3" id="KW-0808">Transferase</keyword>
<dbReference type="PANTHER" id="PTHR48090:SF3">
    <property type="entry name" value="UNDECAPRENYL-PHOSPHATE 4-DEOXY-4-FORMAMIDO-L-ARABINOSE TRANSFERASE"/>
    <property type="match status" value="1"/>
</dbReference>
<dbReference type="InterPro" id="IPR001173">
    <property type="entry name" value="Glyco_trans_2-like"/>
</dbReference>
<accession>A0ABT5EJV2</accession>
<dbReference type="Gene3D" id="3.90.550.10">
    <property type="entry name" value="Spore Coat Polysaccharide Biosynthesis Protein SpsA, Chain A"/>
    <property type="match status" value="1"/>
</dbReference>
<evidence type="ECO:0000313" key="10">
    <source>
        <dbReference type="EMBL" id="MDC0741011.1"/>
    </source>
</evidence>
<evidence type="ECO:0000256" key="6">
    <source>
        <dbReference type="ARBA" id="ARBA00022989"/>
    </source>
</evidence>
<name>A0ABT5EJV2_9BACT</name>
<dbReference type="Pfam" id="PF00535">
    <property type="entry name" value="Glycos_transf_2"/>
    <property type="match status" value="1"/>
</dbReference>
<keyword evidence="6 8" id="KW-1133">Transmembrane helix</keyword>
<evidence type="ECO:0000256" key="1">
    <source>
        <dbReference type="ARBA" id="ARBA00022475"/>
    </source>
</evidence>
<feature type="transmembrane region" description="Helical" evidence="8">
    <location>
        <begin position="297"/>
        <end position="320"/>
    </location>
</feature>
<keyword evidence="1" id="KW-1003">Cell membrane</keyword>
<evidence type="ECO:0000256" key="2">
    <source>
        <dbReference type="ARBA" id="ARBA00022676"/>
    </source>
</evidence>
<dbReference type="RefSeq" id="WP_271916221.1">
    <property type="nucleotide sequence ID" value="NZ_JAQNDO010000001.1"/>
</dbReference>